<reference evidence="2" key="1">
    <citation type="journal article" date="2022" name="bioRxiv">
        <title>Sequencing and chromosome-scale assembly of the giantPleurodeles waltlgenome.</title>
        <authorList>
            <person name="Brown T."/>
            <person name="Elewa A."/>
            <person name="Iarovenko S."/>
            <person name="Subramanian E."/>
            <person name="Araus A.J."/>
            <person name="Petzold A."/>
            <person name="Susuki M."/>
            <person name="Suzuki K.-i.T."/>
            <person name="Hayashi T."/>
            <person name="Toyoda A."/>
            <person name="Oliveira C."/>
            <person name="Osipova E."/>
            <person name="Leigh N.D."/>
            <person name="Simon A."/>
            <person name="Yun M.H."/>
        </authorList>
    </citation>
    <scope>NUCLEOTIDE SEQUENCE</scope>
    <source>
        <strain evidence="2">20211129_DDA</strain>
        <tissue evidence="2">Liver</tissue>
    </source>
</reference>
<accession>A0AAV7NYP2</accession>
<protein>
    <submittedName>
        <fullName evidence="2">Uncharacterized protein</fullName>
    </submittedName>
</protein>
<dbReference type="Proteomes" id="UP001066276">
    <property type="component" value="Chromosome 8"/>
</dbReference>
<evidence type="ECO:0000313" key="2">
    <source>
        <dbReference type="EMBL" id="KAJ1119508.1"/>
    </source>
</evidence>
<organism evidence="2 3">
    <name type="scientific">Pleurodeles waltl</name>
    <name type="common">Iberian ribbed newt</name>
    <dbReference type="NCBI Taxonomy" id="8319"/>
    <lineage>
        <taxon>Eukaryota</taxon>
        <taxon>Metazoa</taxon>
        <taxon>Chordata</taxon>
        <taxon>Craniata</taxon>
        <taxon>Vertebrata</taxon>
        <taxon>Euteleostomi</taxon>
        <taxon>Amphibia</taxon>
        <taxon>Batrachia</taxon>
        <taxon>Caudata</taxon>
        <taxon>Salamandroidea</taxon>
        <taxon>Salamandridae</taxon>
        <taxon>Pleurodelinae</taxon>
        <taxon>Pleurodeles</taxon>
    </lineage>
</organism>
<feature type="compositionally biased region" description="Basic and acidic residues" evidence="1">
    <location>
        <begin position="41"/>
        <end position="60"/>
    </location>
</feature>
<keyword evidence="3" id="KW-1185">Reference proteome</keyword>
<evidence type="ECO:0000256" key="1">
    <source>
        <dbReference type="SAM" id="MobiDB-lite"/>
    </source>
</evidence>
<gene>
    <name evidence="2" type="ORF">NDU88_007693</name>
</gene>
<sequence>MTKEKNATSGTEKEVVKNLRTSREQEDTGTTSGNPKEEEEPGKNKMTREKNATSGAEKEALNVPWTSQEQEDTGTTSGNLKEGRTRRQYPRTLATL</sequence>
<proteinExistence type="predicted"/>
<comment type="caution">
    <text evidence="2">The sequence shown here is derived from an EMBL/GenBank/DDBJ whole genome shotgun (WGS) entry which is preliminary data.</text>
</comment>
<feature type="compositionally biased region" description="Basic and acidic residues" evidence="1">
    <location>
        <begin position="1"/>
        <end position="26"/>
    </location>
</feature>
<evidence type="ECO:0000313" key="3">
    <source>
        <dbReference type="Proteomes" id="UP001066276"/>
    </source>
</evidence>
<name>A0AAV7NYP2_PLEWA</name>
<feature type="region of interest" description="Disordered" evidence="1">
    <location>
        <begin position="1"/>
        <end position="96"/>
    </location>
</feature>
<dbReference type="AlphaFoldDB" id="A0AAV7NYP2"/>
<dbReference type="EMBL" id="JANPWB010000012">
    <property type="protein sequence ID" value="KAJ1119508.1"/>
    <property type="molecule type" value="Genomic_DNA"/>
</dbReference>
<feature type="compositionally biased region" description="Polar residues" evidence="1">
    <location>
        <begin position="64"/>
        <end position="79"/>
    </location>
</feature>